<evidence type="ECO:0000256" key="1">
    <source>
        <dbReference type="SAM" id="MobiDB-lite"/>
    </source>
</evidence>
<sequence length="87" mass="9979">MGCTSSKSIDPRYISGPIPIPSTSYNNHSYPPPHNHHDTYSQSNPTPQFNSPFESHLRPYQFPTYSFAPRDLPPDHPFANPYQNYMP</sequence>
<dbReference type="Proteomes" id="UP000094020">
    <property type="component" value="Chromosome 6"/>
</dbReference>
<reference evidence="2" key="1">
    <citation type="submission" date="2013-07" db="EMBL/GenBank/DDBJ databases">
        <title>The Genome Sequence of Cryptococcus pinus CBS10737.</title>
        <authorList>
            <consortium name="The Broad Institute Genome Sequencing Platform"/>
            <person name="Cuomo C."/>
            <person name="Litvintseva A."/>
            <person name="Chen Y."/>
            <person name="Heitman J."/>
            <person name="Sun S."/>
            <person name="Springer D."/>
            <person name="Dromer F."/>
            <person name="Young S.K."/>
            <person name="Zeng Q."/>
            <person name="Gargeya S."/>
            <person name="Fitzgerald M."/>
            <person name="Abouelleil A."/>
            <person name="Alvarado L."/>
            <person name="Berlin A.M."/>
            <person name="Chapman S.B."/>
            <person name="Dewar J."/>
            <person name="Goldberg J."/>
            <person name="Griggs A."/>
            <person name="Gujja S."/>
            <person name="Hansen M."/>
            <person name="Howarth C."/>
            <person name="Imamovic A."/>
            <person name="Larimer J."/>
            <person name="McCowan C."/>
            <person name="Murphy C."/>
            <person name="Pearson M."/>
            <person name="Priest M."/>
            <person name="Roberts A."/>
            <person name="Saif S."/>
            <person name="Shea T."/>
            <person name="Sykes S."/>
            <person name="Wortman J."/>
            <person name="Nusbaum C."/>
            <person name="Birren B."/>
        </authorList>
    </citation>
    <scope>NUCLEOTIDE SEQUENCE [LARGE SCALE GENOMIC DNA]</scope>
    <source>
        <strain evidence="2">CBS 10737</strain>
    </source>
</reference>
<dbReference type="AlphaFoldDB" id="A0A1B9I7Y0"/>
<dbReference type="OrthoDB" id="2562401at2759"/>
<reference evidence="3" key="4">
    <citation type="submission" date="2024-02" db="EMBL/GenBank/DDBJ databases">
        <title>Comparative genomics of Cryptococcus and Kwoniella reveals pathogenesis evolution and contrasting modes of karyotype evolution via chromosome fusion or intercentromeric recombination.</title>
        <authorList>
            <person name="Coelho M.A."/>
            <person name="David-Palma M."/>
            <person name="Shea T."/>
            <person name="Bowers K."/>
            <person name="McGinley-Smith S."/>
            <person name="Mohammad A.W."/>
            <person name="Gnirke A."/>
            <person name="Yurkov A.M."/>
            <person name="Nowrousian M."/>
            <person name="Sun S."/>
            <person name="Cuomo C.A."/>
            <person name="Heitman J."/>
        </authorList>
    </citation>
    <scope>NUCLEOTIDE SEQUENCE</scope>
    <source>
        <strain evidence="3">CBS 10737</strain>
    </source>
</reference>
<feature type="region of interest" description="Disordered" evidence="1">
    <location>
        <begin position="1"/>
        <end position="87"/>
    </location>
</feature>
<keyword evidence="4" id="KW-1185">Reference proteome</keyword>
<dbReference type="GeneID" id="30170721"/>
<accession>A0A1B9I7Y0</accession>
<dbReference type="RefSeq" id="XP_019012856.1">
    <property type="nucleotide sequence ID" value="XM_019154116.1"/>
</dbReference>
<evidence type="ECO:0000313" key="4">
    <source>
        <dbReference type="Proteomes" id="UP000094020"/>
    </source>
</evidence>
<evidence type="ECO:0000313" key="3">
    <source>
        <dbReference type="EMBL" id="WWC70861.1"/>
    </source>
</evidence>
<reference evidence="2" key="3">
    <citation type="submission" date="2016-07" db="EMBL/GenBank/DDBJ databases">
        <title>Evolution of pathogenesis and genome organization in the Tremellales.</title>
        <authorList>
            <person name="Cuomo C."/>
            <person name="Litvintseva A."/>
            <person name="Heitman J."/>
            <person name="Chen Y."/>
            <person name="Sun S."/>
            <person name="Springer D."/>
            <person name="Dromer F."/>
            <person name="Young S."/>
            <person name="Zeng Q."/>
            <person name="Chapman S."/>
            <person name="Gujja S."/>
            <person name="Saif S."/>
            <person name="Birren B."/>
        </authorList>
    </citation>
    <scope>NUCLEOTIDE SEQUENCE</scope>
    <source>
        <strain evidence="2">CBS 10737</strain>
    </source>
</reference>
<name>A0A1B9I7Y0_9TREE</name>
<protein>
    <submittedName>
        <fullName evidence="2">Uncharacterized protein</fullName>
    </submittedName>
</protein>
<gene>
    <name evidence="2" type="ORF">I206_02352</name>
    <name evidence="3" type="ORF">I206_104813</name>
</gene>
<reference evidence="3" key="2">
    <citation type="submission" date="2013-07" db="EMBL/GenBank/DDBJ databases">
        <authorList>
            <consortium name="The Broad Institute Genome Sequencing Platform"/>
            <person name="Cuomo C."/>
            <person name="Litvintseva A."/>
            <person name="Chen Y."/>
            <person name="Heitman J."/>
            <person name="Sun S."/>
            <person name="Springer D."/>
            <person name="Dromer F."/>
            <person name="Young S.K."/>
            <person name="Zeng Q."/>
            <person name="Gargeya S."/>
            <person name="Fitzgerald M."/>
            <person name="Abouelleil A."/>
            <person name="Alvarado L."/>
            <person name="Berlin A.M."/>
            <person name="Chapman S.B."/>
            <person name="Dewar J."/>
            <person name="Goldberg J."/>
            <person name="Griggs A."/>
            <person name="Gujja S."/>
            <person name="Hansen M."/>
            <person name="Howarth C."/>
            <person name="Imamovic A."/>
            <person name="Larimer J."/>
            <person name="McCowan C."/>
            <person name="Murphy C."/>
            <person name="Pearson M."/>
            <person name="Priest M."/>
            <person name="Roberts A."/>
            <person name="Saif S."/>
            <person name="Shea T."/>
            <person name="Sykes S."/>
            <person name="Wortman J."/>
            <person name="Nusbaum C."/>
            <person name="Birren B."/>
        </authorList>
    </citation>
    <scope>NUCLEOTIDE SEQUENCE</scope>
    <source>
        <strain evidence="3">CBS 10737</strain>
    </source>
</reference>
<organism evidence="2">
    <name type="scientific">Kwoniella pini CBS 10737</name>
    <dbReference type="NCBI Taxonomy" id="1296096"/>
    <lineage>
        <taxon>Eukaryota</taxon>
        <taxon>Fungi</taxon>
        <taxon>Dikarya</taxon>
        <taxon>Basidiomycota</taxon>
        <taxon>Agaricomycotina</taxon>
        <taxon>Tremellomycetes</taxon>
        <taxon>Tremellales</taxon>
        <taxon>Cryptococcaceae</taxon>
        <taxon>Kwoniella</taxon>
    </lineage>
</organism>
<proteinExistence type="predicted"/>
<feature type="compositionally biased region" description="Polar residues" evidence="1">
    <location>
        <begin position="40"/>
        <end position="53"/>
    </location>
</feature>
<dbReference type="EMBL" id="CP144524">
    <property type="protein sequence ID" value="WWC70861.1"/>
    <property type="molecule type" value="Genomic_DNA"/>
</dbReference>
<dbReference type="EMBL" id="KV700115">
    <property type="protein sequence ID" value="OCF51637.1"/>
    <property type="molecule type" value="Genomic_DNA"/>
</dbReference>
<dbReference type="KEGG" id="kpin:30170721"/>
<evidence type="ECO:0000313" key="2">
    <source>
        <dbReference type="EMBL" id="OCF51637.1"/>
    </source>
</evidence>